<name>A0A830F3C4_9EURY</name>
<keyword evidence="1" id="KW-0812">Transmembrane</keyword>
<protein>
    <submittedName>
        <fullName evidence="2">ZIP family metal transporter</fullName>
    </submittedName>
</protein>
<dbReference type="RefSeq" id="WP_188975814.1">
    <property type="nucleotide sequence ID" value="NZ_BMPG01000001.1"/>
</dbReference>
<reference evidence="2" key="1">
    <citation type="journal article" date="2014" name="Int. J. Syst. Evol. Microbiol.">
        <title>Complete genome sequence of Corynebacterium casei LMG S-19264T (=DSM 44701T), isolated from a smear-ripened cheese.</title>
        <authorList>
            <consortium name="US DOE Joint Genome Institute (JGI-PGF)"/>
            <person name="Walter F."/>
            <person name="Albersmeier A."/>
            <person name="Kalinowski J."/>
            <person name="Ruckert C."/>
        </authorList>
    </citation>
    <scope>NUCLEOTIDE SEQUENCE</scope>
    <source>
        <strain evidence="2">JCM 19596</strain>
    </source>
</reference>
<dbReference type="AlphaFoldDB" id="A0A830F3C4"/>
<reference evidence="2" key="2">
    <citation type="submission" date="2020-09" db="EMBL/GenBank/DDBJ databases">
        <authorList>
            <person name="Sun Q."/>
            <person name="Ohkuma M."/>
        </authorList>
    </citation>
    <scope>NUCLEOTIDE SEQUENCE</scope>
    <source>
        <strain evidence="2">JCM 19596</strain>
    </source>
</reference>
<keyword evidence="1" id="KW-1133">Transmembrane helix</keyword>
<keyword evidence="3" id="KW-1185">Reference proteome</keyword>
<accession>A0A830F3C4</accession>
<dbReference type="OrthoDB" id="214667at2157"/>
<keyword evidence="1" id="KW-0472">Membrane</keyword>
<evidence type="ECO:0000256" key="1">
    <source>
        <dbReference type="SAM" id="Phobius"/>
    </source>
</evidence>
<feature type="transmembrane region" description="Helical" evidence="1">
    <location>
        <begin position="192"/>
        <end position="214"/>
    </location>
</feature>
<dbReference type="Proteomes" id="UP000607197">
    <property type="component" value="Unassembled WGS sequence"/>
</dbReference>
<feature type="transmembrane region" description="Helical" evidence="1">
    <location>
        <begin position="18"/>
        <end position="35"/>
    </location>
</feature>
<feature type="transmembrane region" description="Helical" evidence="1">
    <location>
        <begin position="73"/>
        <end position="97"/>
    </location>
</feature>
<dbReference type="EMBL" id="BMPG01000001">
    <property type="protein sequence ID" value="GGL51034.1"/>
    <property type="molecule type" value="Genomic_DNA"/>
</dbReference>
<organism evidence="2 3">
    <name type="scientific">Halocalculus aciditolerans</name>
    <dbReference type="NCBI Taxonomy" id="1383812"/>
    <lineage>
        <taxon>Archaea</taxon>
        <taxon>Methanobacteriati</taxon>
        <taxon>Methanobacteriota</taxon>
        <taxon>Stenosarchaea group</taxon>
        <taxon>Halobacteria</taxon>
        <taxon>Halobacteriales</taxon>
        <taxon>Halobacteriaceae</taxon>
        <taxon>Halocalculus</taxon>
    </lineage>
</organism>
<sequence length="289" mass="29597">MSEHDHTHADTDDGGRPAVALGVLSVLALLALSVYGAQAGAWKLLGISWVAFLGMTGAALLARRTDAEHPLGLVWGSGLSSGAMIASAAAFVVPQAIAQHPKFGGFGIAAGVLLGFASHTVGHRLSHYDLPLDRTTLQIAAHALSAGAIIGLVYGSMPELGPLLGLAIVSHKGPAGYAAARRLVRNNRPISMLLLPAAGVGIAALAASAIGVPAHAATRGVVFGFAAGIFLHVAMDFLPRCEVGSEIHEVVELTDHAHHALDRLRYHAVASTLVGGVVVFAAWLFVAGV</sequence>
<feature type="transmembrane region" description="Helical" evidence="1">
    <location>
        <begin position="41"/>
        <end position="61"/>
    </location>
</feature>
<evidence type="ECO:0000313" key="3">
    <source>
        <dbReference type="Proteomes" id="UP000607197"/>
    </source>
</evidence>
<feature type="transmembrane region" description="Helical" evidence="1">
    <location>
        <begin position="220"/>
        <end position="238"/>
    </location>
</feature>
<feature type="transmembrane region" description="Helical" evidence="1">
    <location>
        <begin position="103"/>
        <end position="123"/>
    </location>
</feature>
<gene>
    <name evidence="2" type="ORF">GCM10009039_06620</name>
</gene>
<comment type="caution">
    <text evidence="2">The sequence shown here is derived from an EMBL/GenBank/DDBJ whole genome shotgun (WGS) entry which is preliminary data.</text>
</comment>
<feature type="transmembrane region" description="Helical" evidence="1">
    <location>
        <begin position="266"/>
        <end position="286"/>
    </location>
</feature>
<evidence type="ECO:0000313" key="2">
    <source>
        <dbReference type="EMBL" id="GGL51034.1"/>
    </source>
</evidence>
<proteinExistence type="predicted"/>